<evidence type="ECO:0000256" key="1">
    <source>
        <dbReference type="SAM" id="MobiDB-lite"/>
    </source>
</evidence>
<comment type="caution">
    <text evidence="2">The sequence shown here is derived from an EMBL/GenBank/DDBJ whole genome shotgun (WGS) entry which is preliminary data.</text>
</comment>
<feature type="region of interest" description="Disordered" evidence="1">
    <location>
        <begin position="31"/>
        <end position="52"/>
    </location>
</feature>
<gene>
    <name evidence="2" type="ORF">RchiOBHm_Chr4g0397811</name>
</gene>
<sequence length="78" mass="8266">MKFRFPCSKSLSSPAGIIDDSNLAVSGMQTVSEGSSSGIDASEVSSELKSNGQVVDESLFKDSKMDVTEVQIDSSMQK</sequence>
<reference evidence="2 3" key="1">
    <citation type="journal article" date="2018" name="Nat. Genet.">
        <title>The Rosa genome provides new insights in the design of modern roses.</title>
        <authorList>
            <person name="Bendahmane M."/>
        </authorList>
    </citation>
    <scope>NUCLEOTIDE SEQUENCE [LARGE SCALE GENOMIC DNA]</scope>
    <source>
        <strain evidence="3">cv. Old Blush</strain>
    </source>
</reference>
<dbReference type="AlphaFoldDB" id="A0A2P6QS42"/>
<keyword evidence="3" id="KW-1185">Reference proteome</keyword>
<dbReference type="Gramene" id="PRQ37005">
    <property type="protein sequence ID" value="PRQ37005"/>
    <property type="gene ID" value="RchiOBHm_Chr4g0397811"/>
</dbReference>
<accession>A0A2P6QS42</accession>
<name>A0A2P6QS42_ROSCH</name>
<organism evidence="2 3">
    <name type="scientific">Rosa chinensis</name>
    <name type="common">China rose</name>
    <dbReference type="NCBI Taxonomy" id="74649"/>
    <lineage>
        <taxon>Eukaryota</taxon>
        <taxon>Viridiplantae</taxon>
        <taxon>Streptophyta</taxon>
        <taxon>Embryophyta</taxon>
        <taxon>Tracheophyta</taxon>
        <taxon>Spermatophyta</taxon>
        <taxon>Magnoliopsida</taxon>
        <taxon>eudicotyledons</taxon>
        <taxon>Gunneridae</taxon>
        <taxon>Pentapetalae</taxon>
        <taxon>rosids</taxon>
        <taxon>fabids</taxon>
        <taxon>Rosales</taxon>
        <taxon>Rosaceae</taxon>
        <taxon>Rosoideae</taxon>
        <taxon>Rosoideae incertae sedis</taxon>
        <taxon>Rosa</taxon>
    </lineage>
</organism>
<protein>
    <submittedName>
        <fullName evidence="2">Uncharacterized protein</fullName>
    </submittedName>
</protein>
<dbReference type="EMBL" id="PDCK01000042">
    <property type="protein sequence ID" value="PRQ37005.1"/>
    <property type="molecule type" value="Genomic_DNA"/>
</dbReference>
<dbReference type="Proteomes" id="UP000238479">
    <property type="component" value="Chromosome 4"/>
</dbReference>
<proteinExistence type="predicted"/>
<evidence type="ECO:0000313" key="3">
    <source>
        <dbReference type="Proteomes" id="UP000238479"/>
    </source>
</evidence>
<evidence type="ECO:0000313" key="2">
    <source>
        <dbReference type="EMBL" id="PRQ37005.1"/>
    </source>
</evidence>